<dbReference type="OrthoDB" id="1394818at2759"/>
<comment type="caution">
    <text evidence="4">The sequence shown here is derived from an EMBL/GenBank/DDBJ whole genome shotgun (WGS) entry which is preliminary data.</text>
</comment>
<dbReference type="InterPro" id="IPR003591">
    <property type="entry name" value="Leu-rich_rpt_typical-subtyp"/>
</dbReference>
<keyword evidence="1" id="KW-0433">Leucine-rich repeat</keyword>
<name>A0A9Q1BXA7_HOLLE</name>
<dbReference type="SMART" id="SM00369">
    <property type="entry name" value="LRR_TYP"/>
    <property type="match status" value="3"/>
</dbReference>
<reference evidence="4" key="1">
    <citation type="submission" date="2021-10" db="EMBL/GenBank/DDBJ databases">
        <title>Tropical sea cucumber genome reveals ecological adaptation and Cuvierian tubules defense mechanism.</title>
        <authorList>
            <person name="Chen T."/>
        </authorList>
    </citation>
    <scope>NUCLEOTIDE SEQUENCE</scope>
    <source>
        <strain evidence="4">Nanhai2018</strain>
        <tissue evidence="4">Muscle</tissue>
    </source>
</reference>
<evidence type="ECO:0000313" key="4">
    <source>
        <dbReference type="EMBL" id="KAJ8035043.1"/>
    </source>
</evidence>
<dbReference type="PROSITE" id="PS51450">
    <property type="entry name" value="LRR"/>
    <property type="match status" value="1"/>
</dbReference>
<keyword evidence="2" id="KW-0677">Repeat</keyword>
<dbReference type="Pfam" id="PF13516">
    <property type="entry name" value="LRR_6"/>
    <property type="match status" value="1"/>
</dbReference>
<evidence type="ECO:0000256" key="3">
    <source>
        <dbReference type="SAM" id="SignalP"/>
    </source>
</evidence>
<dbReference type="PANTHER" id="PTHR24366:SF96">
    <property type="entry name" value="LEUCINE RICH REPEAT CONTAINING 53"/>
    <property type="match status" value="1"/>
</dbReference>
<keyword evidence="5" id="KW-1185">Reference proteome</keyword>
<dbReference type="PANTHER" id="PTHR24366">
    <property type="entry name" value="IG(IMMUNOGLOBULIN) AND LRR(LEUCINE RICH REPEAT) DOMAINS"/>
    <property type="match status" value="1"/>
</dbReference>
<sequence length="304" mass="33837">MTKLVHYTVCVLLWLGRALSCPDDCFCTNVVVDNEVGTDVDCSYASLARLPTMPQGTLLLDFSNNELQVIPPSIKLLPKLRELDLSSNRFGYDNDEGLPDDIFSTLVYLKVLDLSDNFLSILSSNTFKGLVQLERLDLSGNEIMHLPLGMLQLLPNTAVVCLGGNHWNCNLCQFHETLEWYLSTDRNHTMDVCNGEVPSCFSPSKRRFTEISLEEIPECDEEKLITTEPSIVTVDSLQSSASANTHTTTASTTTTSPEFYNNSGKASFQMRKLGSWSWFLLIIAFLAPKVATRQAFKSSLLLSS</sequence>
<dbReference type="Proteomes" id="UP001152320">
    <property type="component" value="Chromosome 10"/>
</dbReference>
<dbReference type="SUPFAM" id="SSF52058">
    <property type="entry name" value="L domain-like"/>
    <property type="match status" value="1"/>
</dbReference>
<dbReference type="InterPro" id="IPR032675">
    <property type="entry name" value="LRR_dom_sf"/>
</dbReference>
<feature type="signal peptide" evidence="3">
    <location>
        <begin position="1"/>
        <end position="20"/>
    </location>
</feature>
<proteinExistence type="predicted"/>
<dbReference type="InterPro" id="IPR001611">
    <property type="entry name" value="Leu-rich_rpt"/>
</dbReference>
<feature type="chain" id="PRO_5040468222" evidence="3">
    <location>
        <begin position="21"/>
        <end position="304"/>
    </location>
</feature>
<dbReference type="Gene3D" id="3.80.10.10">
    <property type="entry name" value="Ribonuclease Inhibitor"/>
    <property type="match status" value="2"/>
</dbReference>
<accession>A0A9Q1BXA7</accession>
<keyword evidence="3" id="KW-0732">Signal</keyword>
<dbReference type="Pfam" id="PF13855">
    <property type="entry name" value="LRR_8"/>
    <property type="match status" value="1"/>
</dbReference>
<gene>
    <name evidence="4" type="ORF">HOLleu_22125</name>
</gene>
<evidence type="ECO:0000313" key="5">
    <source>
        <dbReference type="Proteomes" id="UP001152320"/>
    </source>
</evidence>
<protein>
    <submittedName>
        <fullName evidence="4">Leucine-rich repeat-containing protein 55</fullName>
    </submittedName>
</protein>
<evidence type="ECO:0000256" key="1">
    <source>
        <dbReference type="ARBA" id="ARBA00022614"/>
    </source>
</evidence>
<dbReference type="EMBL" id="JAIZAY010000010">
    <property type="protein sequence ID" value="KAJ8035043.1"/>
    <property type="molecule type" value="Genomic_DNA"/>
</dbReference>
<evidence type="ECO:0000256" key="2">
    <source>
        <dbReference type="ARBA" id="ARBA00022737"/>
    </source>
</evidence>
<dbReference type="AlphaFoldDB" id="A0A9Q1BXA7"/>
<organism evidence="4 5">
    <name type="scientific">Holothuria leucospilota</name>
    <name type="common">Black long sea cucumber</name>
    <name type="synonym">Mertensiothuria leucospilota</name>
    <dbReference type="NCBI Taxonomy" id="206669"/>
    <lineage>
        <taxon>Eukaryota</taxon>
        <taxon>Metazoa</taxon>
        <taxon>Echinodermata</taxon>
        <taxon>Eleutherozoa</taxon>
        <taxon>Echinozoa</taxon>
        <taxon>Holothuroidea</taxon>
        <taxon>Aspidochirotacea</taxon>
        <taxon>Aspidochirotida</taxon>
        <taxon>Holothuriidae</taxon>
        <taxon>Holothuria</taxon>
    </lineage>
</organism>